<keyword evidence="2" id="KW-1185">Reference proteome</keyword>
<dbReference type="eggNOG" id="ENOG503218E">
    <property type="taxonomic scope" value="Bacteria"/>
</dbReference>
<evidence type="ECO:0000313" key="1">
    <source>
        <dbReference type="EMBL" id="EIM26421.1"/>
    </source>
</evidence>
<dbReference type="HOGENOM" id="CLU_1155455_0_0_5"/>
<dbReference type="PATRIC" id="fig|864069.3.peg.3210"/>
<protein>
    <submittedName>
        <fullName evidence="1">Uncharacterized protein</fullName>
    </submittedName>
</protein>
<gene>
    <name evidence="1" type="ORF">MicloDRAFT_00029700</name>
</gene>
<dbReference type="Proteomes" id="UP000003947">
    <property type="component" value="Unassembled WGS sequence"/>
</dbReference>
<organism evidence="1 2">
    <name type="scientific">Microvirga lotononidis</name>
    <dbReference type="NCBI Taxonomy" id="864069"/>
    <lineage>
        <taxon>Bacteria</taxon>
        <taxon>Pseudomonadati</taxon>
        <taxon>Pseudomonadota</taxon>
        <taxon>Alphaproteobacteria</taxon>
        <taxon>Hyphomicrobiales</taxon>
        <taxon>Methylobacteriaceae</taxon>
        <taxon>Microvirga</taxon>
    </lineage>
</organism>
<proteinExistence type="predicted"/>
<dbReference type="RefSeq" id="WP_009762472.1">
    <property type="nucleotide sequence ID" value="NZ_CP141049.1"/>
</dbReference>
<dbReference type="AlphaFoldDB" id="I4YR29"/>
<name>I4YR29_9HYPH</name>
<sequence length="242" mass="26783">MSSEFGSDHNLRVSLRECRMVLERLMHVAKLDPGQVGSTRDSALYSAMLGLGGFASLRKNIQLLRASEQWQVTLDHDVQPMRLDCAGQHAWVIAPLLSDLLVDDVRCGGPGEISISGMVAPGEVRVVEPFLQKQGFTAEISWDRVREVARVSVRPMPIGFSRDPLDPVRREGLMVPTTTWWDLFRLSSEALAPDSFESRRHAGAIIVEADGRVIGRQDEDDTDLSLLAKQLRGSAQDASLDH</sequence>
<dbReference type="EMBL" id="JH660645">
    <property type="protein sequence ID" value="EIM26421.1"/>
    <property type="molecule type" value="Genomic_DNA"/>
</dbReference>
<reference evidence="1 2" key="1">
    <citation type="submission" date="2012-02" db="EMBL/GenBank/DDBJ databases">
        <title>Improved High-Quality Draft sequence of Microvirga sp. WSM3557.</title>
        <authorList>
            <consortium name="US DOE Joint Genome Institute"/>
            <person name="Lucas S."/>
            <person name="Han J."/>
            <person name="Lapidus A."/>
            <person name="Cheng J.-F."/>
            <person name="Goodwin L."/>
            <person name="Pitluck S."/>
            <person name="Peters L."/>
            <person name="Zhang X."/>
            <person name="Detter J.C."/>
            <person name="Han C."/>
            <person name="Tapia R."/>
            <person name="Land M."/>
            <person name="Hauser L."/>
            <person name="Kyrpides N."/>
            <person name="Ivanova N."/>
            <person name="Pagani I."/>
            <person name="Brau L."/>
            <person name="Yates R."/>
            <person name="O'Hara G."/>
            <person name="Rui T."/>
            <person name="Howieson J."/>
            <person name="Reeve W."/>
            <person name="Woyke T."/>
        </authorList>
    </citation>
    <scope>NUCLEOTIDE SEQUENCE [LARGE SCALE GENOMIC DNA]</scope>
    <source>
        <strain evidence="1 2">WSM3557</strain>
    </source>
</reference>
<accession>I4YR29</accession>
<dbReference type="STRING" id="864069.MicloDRAFT_00029700"/>
<dbReference type="OrthoDB" id="7852436at2"/>
<evidence type="ECO:0000313" key="2">
    <source>
        <dbReference type="Proteomes" id="UP000003947"/>
    </source>
</evidence>